<dbReference type="PROSITE" id="PS51257">
    <property type="entry name" value="PROKAR_LIPOPROTEIN"/>
    <property type="match status" value="1"/>
</dbReference>
<reference evidence="1 2" key="1">
    <citation type="submission" date="2016-10" db="EMBL/GenBank/DDBJ databases">
        <authorList>
            <person name="de Groot N.N."/>
        </authorList>
    </citation>
    <scope>NUCLEOTIDE SEQUENCE [LARGE SCALE GENOMIC DNA]</scope>
    <source>
        <strain evidence="1 2">ATCC 35958</strain>
    </source>
</reference>
<accession>A0A1H9RMN5</accession>
<gene>
    <name evidence="1" type="ORF">SAMN02982919_02921</name>
</gene>
<dbReference type="EMBL" id="FOGD01000013">
    <property type="protein sequence ID" value="SER73735.1"/>
    <property type="molecule type" value="Genomic_DNA"/>
</dbReference>
<evidence type="ECO:0000313" key="1">
    <source>
        <dbReference type="EMBL" id="SER73735.1"/>
    </source>
</evidence>
<sequence length="130" mass="14782">MYLHEERFQSVLITVVTGCDEDELYPDDVDVPGVYMALVPEHLEESIAAATALGKFHQNVPIKRLFDFSIDTFGQNGRPYIPADGDDHDWYALAKLHASSRIFQRTAQGWQDATLDLPWPHFDGKFEDSL</sequence>
<keyword evidence="2" id="KW-1185">Reference proteome</keyword>
<dbReference type="AlphaFoldDB" id="A0A1H9RMN5"/>
<evidence type="ECO:0000313" key="2">
    <source>
        <dbReference type="Proteomes" id="UP000199766"/>
    </source>
</evidence>
<name>A0A1H9RMN5_9BURK</name>
<dbReference type="Proteomes" id="UP000199766">
    <property type="component" value="Unassembled WGS sequence"/>
</dbReference>
<proteinExistence type="predicted"/>
<organism evidence="1 2">
    <name type="scientific">Giesbergeria anulus</name>
    <dbReference type="NCBI Taxonomy" id="180197"/>
    <lineage>
        <taxon>Bacteria</taxon>
        <taxon>Pseudomonadati</taxon>
        <taxon>Pseudomonadota</taxon>
        <taxon>Betaproteobacteria</taxon>
        <taxon>Burkholderiales</taxon>
        <taxon>Comamonadaceae</taxon>
        <taxon>Giesbergeria</taxon>
    </lineage>
</organism>
<protein>
    <submittedName>
        <fullName evidence="1">Uncharacterized protein</fullName>
    </submittedName>
</protein>